<organism evidence="2 3">
    <name type="scientific">Drosophila virilis</name>
    <name type="common">Fruit fly</name>
    <dbReference type="NCBI Taxonomy" id="7244"/>
    <lineage>
        <taxon>Eukaryota</taxon>
        <taxon>Metazoa</taxon>
        <taxon>Ecdysozoa</taxon>
        <taxon>Arthropoda</taxon>
        <taxon>Hexapoda</taxon>
        <taxon>Insecta</taxon>
        <taxon>Pterygota</taxon>
        <taxon>Neoptera</taxon>
        <taxon>Endopterygota</taxon>
        <taxon>Diptera</taxon>
        <taxon>Brachycera</taxon>
        <taxon>Muscomorpha</taxon>
        <taxon>Ephydroidea</taxon>
        <taxon>Drosophilidae</taxon>
        <taxon>Drosophila</taxon>
    </lineage>
</organism>
<feature type="region of interest" description="Disordered" evidence="1">
    <location>
        <begin position="132"/>
        <end position="151"/>
    </location>
</feature>
<dbReference type="FunCoup" id="B4LZ55">
    <property type="interactions" value="6"/>
</dbReference>
<dbReference type="Proteomes" id="UP000008792">
    <property type="component" value="Unassembled WGS sequence"/>
</dbReference>
<name>B4LZ55_DROVI</name>
<dbReference type="HOGENOM" id="CLU_1225921_0_0_1"/>
<dbReference type="OrthoDB" id="8948150at2759"/>
<sequence>MCSIHFDAKYLSLNKNRRILLGEALPFPYSERRTPEENPEQMTATSSSTAQQSYCINPGAKKNQMEDDNLKESISTTCSSSQQSFYINMDEDDLSIDKLVMVESTTTPSQTKGNAETDLFDKIELSIVPPARKRARPPTLELDEEEPAAEDDQLIDDSEVSIFKFKGEQYVQMSREYYLQEKRQLLEQLRTYKRTLANIKMELMPLKDI</sequence>
<protein>
    <submittedName>
        <fullName evidence="2">Uncharacterized protein</fullName>
    </submittedName>
</protein>
<dbReference type="eggNOG" id="ENOG502T6Q1">
    <property type="taxonomic scope" value="Eukaryota"/>
</dbReference>
<dbReference type="InParanoid" id="B4LZ55"/>
<evidence type="ECO:0000313" key="3">
    <source>
        <dbReference type="Proteomes" id="UP000008792"/>
    </source>
</evidence>
<reference evidence="2 3" key="1">
    <citation type="journal article" date="2007" name="Nature">
        <title>Evolution of genes and genomes on the Drosophila phylogeny.</title>
        <authorList>
            <consortium name="Drosophila 12 Genomes Consortium"/>
            <person name="Clark A.G."/>
            <person name="Eisen M.B."/>
            <person name="Smith D.R."/>
            <person name="Bergman C.M."/>
            <person name="Oliver B."/>
            <person name="Markow T.A."/>
            <person name="Kaufman T.C."/>
            <person name="Kellis M."/>
            <person name="Gelbart W."/>
            <person name="Iyer V.N."/>
            <person name="Pollard D.A."/>
            <person name="Sackton T.B."/>
            <person name="Larracuente A.M."/>
            <person name="Singh N.D."/>
            <person name="Abad J.P."/>
            <person name="Abt D.N."/>
            <person name="Adryan B."/>
            <person name="Aguade M."/>
            <person name="Akashi H."/>
            <person name="Anderson W.W."/>
            <person name="Aquadro C.F."/>
            <person name="Ardell D.H."/>
            <person name="Arguello R."/>
            <person name="Artieri C.G."/>
            <person name="Barbash D.A."/>
            <person name="Barker D."/>
            <person name="Barsanti P."/>
            <person name="Batterham P."/>
            <person name="Batzoglou S."/>
            <person name="Begun D."/>
            <person name="Bhutkar A."/>
            <person name="Blanco E."/>
            <person name="Bosak S.A."/>
            <person name="Bradley R.K."/>
            <person name="Brand A.D."/>
            <person name="Brent M.R."/>
            <person name="Brooks A.N."/>
            <person name="Brown R.H."/>
            <person name="Butlin R.K."/>
            <person name="Caggese C."/>
            <person name="Calvi B.R."/>
            <person name="Bernardo de Carvalho A."/>
            <person name="Caspi A."/>
            <person name="Castrezana S."/>
            <person name="Celniker S.E."/>
            <person name="Chang J.L."/>
            <person name="Chapple C."/>
            <person name="Chatterji S."/>
            <person name="Chinwalla A."/>
            <person name="Civetta A."/>
            <person name="Clifton S.W."/>
            <person name="Comeron J.M."/>
            <person name="Costello J.C."/>
            <person name="Coyne J.A."/>
            <person name="Daub J."/>
            <person name="David R.G."/>
            <person name="Delcher A.L."/>
            <person name="Delehaunty K."/>
            <person name="Do C.B."/>
            <person name="Ebling H."/>
            <person name="Edwards K."/>
            <person name="Eickbush T."/>
            <person name="Evans J.D."/>
            <person name="Filipski A."/>
            <person name="Findeiss S."/>
            <person name="Freyhult E."/>
            <person name="Fulton L."/>
            <person name="Fulton R."/>
            <person name="Garcia A.C."/>
            <person name="Gardiner A."/>
            <person name="Garfield D.A."/>
            <person name="Garvin B.E."/>
            <person name="Gibson G."/>
            <person name="Gilbert D."/>
            <person name="Gnerre S."/>
            <person name="Godfrey J."/>
            <person name="Good R."/>
            <person name="Gotea V."/>
            <person name="Gravely B."/>
            <person name="Greenberg A.J."/>
            <person name="Griffiths-Jones S."/>
            <person name="Gross S."/>
            <person name="Guigo R."/>
            <person name="Gustafson E.A."/>
            <person name="Haerty W."/>
            <person name="Hahn M.W."/>
            <person name="Halligan D.L."/>
            <person name="Halpern A.L."/>
            <person name="Halter G.M."/>
            <person name="Han M.V."/>
            <person name="Heger A."/>
            <person name="Hillier L."/>
            <person name="Hinrichs A.S."/>
            <person name="Holmes I."/>
            <person name="Hoskins R.A."/>
            <person name="Hubisz M.J."/>
            <person name="Hultmark D."/>
            <person name="Huntley M.A."/>
            <person name="Jaffe D.B."/>
            <person name="Jagadeeshan S."/>
            <person name="Jeck W.R."/>
            <person name="Johnson J."/>
            <person name="Jones C.D."/>
            <person name="Jordan W.C."/>
            <person name="Karpen G.H."/>
            <person name="Kataoka E."/>
            <person name="Keightley P.D."/>
            <person name="Kheradpour P."/>
            <person name="Kirkness E.F."/>
            <person name="Koerich L.B."/>
            <person name="Kristiansen K."/>
            <person name="Kudrna D."/>
            <person name="Kulathinal R.J."/>
            <person name="Kumar S."/>
            <person name="Kwok R."/>
            <person name="Lander E."/>
            <person name="Langley C.H."/>
            <person name="Lapoint R."/>
            <person name="Lazzaro B.P."/>
            <person name="Lee S.J."/>
            <person name="Levesque L."/>
            <person name="Li R."/>
            <person name="Lin C.F."/>
            <person name="Lin M.F."/>
            <person name="Lindblad-Toh K."/>
            <person name="Llopart A."/>
            <person name="Long M."/>
            <person name="Low L."/>
            <person name="Lozovsky E."/>
            <person name="Lu J."/>
            <person name="Luo M."/>
            <person name="Machado C.A."/>
            <person name="Makalowski W."/>
            <person name="Marzo M."/>
            <person name="Matsuda M."/>
            <person name="Matzkin L."/>
            <person name="McAllister B."/>
            <person name="McBride C.S."/>
            <person name="McKernan B."/>
            <person name="McKernan K."/>
            <person name="Mendez-Lago M."/>
            <person name="Minx P."/>
            <person name="Mollenhauer M.U."/>
            <person name="Montooth K."/>
            <person name="Mount S.M."/>
            <person name="Mu X."/>
            <person name="Myers E."/>
            <person name="Negre B."/>
            <person name="Newfeld S."/>
            <person name="Nielsen R."/>
            <person name="Noor M.A."/>
            <person name="O'Grady P."/>
            <person name="Pachter L."/>
            <person name="Papaceit M."/>
            <person name="Parisi M.J."/>
            <person name="Parisi M."/>
            <person name="Parts L."/>
            <person name="Pedersen J.S."/>
            <person name="Pesole G."/>
            <person name="Phillippy A.M."/>
            <person name="Ponting C.P."/>
            <person name="Pop M."/>
            <person name="Porcelli D."/>
            <person name="Powell J.R."/>
            <person name="Prohaska S."/>
            <person name="Pruitt K."/>
            <person name="Puig M."/>
            <person name="Quesneville H."/>
            <person name="Ram K.R."/>
            <person name="Rand D."/>
            <person name="Rasmussen M.D."/>
            <person name="Reed L.K."/>
            <person name="Reenan R."/>
            <person name="Reily A."/>
            <person name="Remington K.A."/>
            <person name="Rieger T.T."/>
            <person name="Ritchie M.G."/>
            <person name="Robin C."/>
            <person name="Rogers Y.H."/>
            <person name="Rohde C."/>
            <person name="Rozas J."/>
            <person name="Rubenfield M.J."/>
            <person name="Ruiz A."/>
            <person name="Russo S."/>
            <person name="Salzberg S.L."/>
            <person name="Sanchez-Gracia A."/>
            <person name="Saranga D.J."/>
            <person name="Sato H."/>
            <person name="Schaeffer S.W."/>
            <person name="Schatz M.C."/>
            <person name="Schlenke T."/>
            <person name="Schwartz R."/>
            <person name="Segarra C."/>
            <person name="Singh R.S."/>
            <person name="Sirot L."/>
            <person name="Sirota M."/>
            <person name="Sisneros N.B."/>
            <person name="Smith C.D."/>
            <person name="Smith T.F."/>
            <person name="Spieth J."/>
            <person name="Stage D.E."/>
            <person name="Stark A."/>
            <person name="Stephan W."/>
            <person name="Strausberg R.L."/>
            <person name="Strempel S."/>
            <person name="Sturgill D."/>
            <person name="Sutton G."/>
            <person name="Sutton G.G."/>
            <person name="Tao W."/>
            <person name="Teichmann S."/>
            <person name="Tobari Y.N."/>
            <person name="Tomimura Y."/>
            <person name="Tsolas J.M."/>
            <person name="Valente V.L."/>
            <person name="Venter E."/>
            <person name="Venter J.C."/>
            <person name="Vicario S."/>
            <person name="Vieira F.G."/>
            <person name="Vilella A.J."/>
            <person name="Villasante A."/>
            <person name="Walenz B."/>
            <person name="Wang J."/>
            <person name="Wasserman M."/>
            <person name="Watts T."/>
            <person name="Wilson D."/>
            <person name="Wilson R.K."/>
            <person name="Wing R.A."/>
            <person name="Wolfner M.F."/>
            <person name="Wong A."/>
            <person name="Wong G.K."/>
            <person name="Wu C.I."/>
            <person name="Wu G."/>
            <person name="Yamamoto D."/>
            <person name="Yang H.P."/>
            <person name="Yang S.P."/>
            <person name="Yorke J.A."/>
            <person name="Yoshida K."/>
            <person name="Zdobnov E."/>
            <person name="Zhang P."/>
            <person name="Zhang Y."/>
            <person name="Zimin A.V."/>
            <person name="Baldwin J."/>
            <person name="Abdouelleil A."/>
            <person name="Abdulkadir J."/>
            <person name="Abebe A."/>
            <person name="Abera B."/>
            <person name="Abreu J."/>
            <person name="Acer S.C."/>
            <person name="Aftuck L."/>
            <person name="Alexander A."/>
            <person name="An P."/>
            <person name="Anderson E."/>
            <person name="Anderson S."/>
            <person name="Arachi H."/>
            <person name="Azer M."/>
            <person name="Bachantsang P."/>
            <person name="Barry A."/>
            <person name="Bayul T."/>
            <person name="Berlin A."/>
            <person name="Bessette D."/>
            <person name="Bloom T."/>
            <person name="Blye J."/>
            <person name="Boguslavskiy L."/>
            <person name="Bonnet C."/>
            <person name="Boukhgalter B."/>
            <person name="Bourzgui I."/>
            <person name="Brown A."/>
            <person name="Cahill P."/>
            <person name="Channer S."/>
            <person name="Cheshatsang Y."/>
            <person name="Chuda L."/>
            <person name="Citroen M."/>
            <person name="Collymore A."/>
            <person name="Cooke P."/>
            <person name="Costello M."/>
            <person name="D'Aco K."/>
            <person name="Daza R."/>
            <person name="De Haan G."/>
            <person name="DeGray S."/>
            <person name="DeMaso C."/>
            <person name="Dhargay N."/>
            <person name="Dooley K."/>
            <person name="Dooley E."/>
            <person name="Doricent M."/>
            <person name="Dorje P."/>
            <person name="Dorjee K."/>
            <person name="Dupes A."/>
            <person name="Elong R."/>
            <person name="Falk J."/>
            <person name="Farina A."/>
            <person name="Faro S."/>
            <person name="Ferguson D."/>
            <person name="Fisher S."/>
            <person name="Foley C.D."/>
            <person name="Franke A."/>
            <person name="Friedrich D."/>
            <person name="Gadbois L."/>
            <person name="Gearin G."/>
            <person name="Gearin C.R."/>
            <person name="Giannoukos G."/>
            <person name="Goode T."/>
            <person name="Graham J."/>
            <person name="Grandbois E."/>
            <person name="Grewal S."/>
            <person name="Gyaltsen K."/>
            <person name="Hafez N."/>
            <person name="Hagos B."/>
            <person name="Hall J."/>
            <person name="Henson C."/>
            <person name="Hollinger A."/>
            <person name="Honan T."/>
            <person name="Huard M.D."/>
            <person name="Hughes L."/>
            <person name="Hurhula B."/>
            <person name="Husby M.E."/>
            <person name="Kamat A."/>
            <person name="Kanga B."/>
            <person name="Kashin S."/>
            <person name="Khazanovich D."/>
            <person name="Kisner P."/>
            <person name="Lance K."/>
            <person name="Lara M."/>
            <person name="Lee W."/>
            <person name="Lennon N."/>
            <person name="Letendre F."/>
            <person name="LeVine R."/>
            <person name="Lipovsky A."/>
            <person name="Liu X."/>
            <person name="Liu J."/>
            <person name="Liu S."/>
            <person name="Lokyitsang T."/>
            <person name="Lokyitsang Y."/>
            <person name="Lubonja R."/>
            <person name="Lui A."/>
            <person name="MacDonald P."/>
            <person name="Magnisalis V."/>
            <person name="Maru K."/>
            <person name="Matthews C."/>
            <person name="McCusker W."/>
            <person name="McDonough S."/>
            <person name="Mehta T."/>
            <person name="Meldrim J."/>
            <person name="Meneus L."/>
            <person name="Mihai O."/>
            <person name="Mihalev A."/>
            <person name="Mihova T."/>
            <person name="Mittelman R."/>
            <person name="Mlenga V."/>
            <person name="Montmayeur A."/>
            <person name="Mulrain L."/>
            <person name="Navidi A."/>
            <person name="Naylor J."/>
            <person name="Negash T."/>
            <person name="Nguyen T."/>
            <person name="Nguyen N."/>
            <person name="Nicol R."/>
            <person name="Norbu C."/>
            <person name="Norbu N."/>
            <person name="Novod N."/>
            <person name="O'Neill B."/>
            <person name="Osman S."/>
            <person name="Markiewicz E."/>
            <person name="Oyono O.L."/>
            <person name="Patti C."/>
            <person name="Phunkhang P."/>
            <person name="Pierre F."/>
            <person name="Priest M."/>
            <person name="Raghuraman S."/>
            <person name="Rege F."/>
            <person name="Reyes R."/>
            <person name="Rise C."/>
            <person name="Rogov P."/>
            <person name="Ross K."/>
            <person name="Ryan E."/>
            <person name="Settipalli S."/>
            <person name="Shea T."/>
            <person name="Sherpa N."/>
            <person name="Shi L."/>
            <person name="Shih D."/>
            <person name="Sparrow T."/>
            <person name="Spaulding J."/>
            <person name="Stalker J."/>
            <person name="Stange-Thomann N."/>
            <person name="Stavropoulos S."/>
            <person name="Stone C."/>
            <person name="Strader C."/>
            <person name="Tesfaye S."/>
            <person name="Thomson T."/>
            <person name="Thoulutsang Y."/>
            <person name="Thoulutsang D."/>
            <person name="Topham K."/>
            <person name="Topping I."/>
            <person name="Tsamla T."/>
            <person name="Vassiliev H."/>
            <person name="Vo A."/>
            <person name="Wangchuk T."/>
            <person name="Wangdi T."/>
            <person name="Weiand M."/>
            <person name="Wilkinson J."/>
            <person name="Wilson A."/>
            <person name="Yadav S."/>
            <person name="Young G."/>
            <person name="Yu Q."/>
            <person name="Zembek L."/>
            <person name="Zhong D."/>
            <person name="Zimmer A."/>
            <person name="Zwirko Z."/>
            <person name="Jaffe D.B."/>
            <person name="Alvarez P."/>
            <person name="Brockman W."/>
            <person name="Butler J."/>
            <person name="Chin C."/>
            <person name="Gnerre S."/>
            <person name="Grabherr M."/>
            <person name="Kleber M."/>
            <person name="Mauceli E."/>
            <person name="MacCallum I."/>
        </authorList>
    </citation>
    <scope>NUCLEOTIDE SEQUENCE [LARGE SCALE GENOMIC DNA]</scope>
    <source>
        <strain evidence="3">Tucson 15010-1051.87</strain>
    </source>
</reference>
<feature type="region of interest" description="Disordered" evidence="1">
    <location>
        <begin position="29"/>
        <end position="52"/>
    </location>
</feature>
<feature type="compositionally biased region" description="Acidic residues" evidence="1">
    <location>
        <begin position="141"/>
        <end position="151"/>
    </location>
</feature>
<keyword evidence="3" id="KW-1185">Reference proteome</keyword>
<proteinExistence type="predicted"/>
<dbReference type="AlphaFoldDB" id="B4LZ55"/>
<evidence type="ECO:0000256" key="1">
    <source>
        <dbReference type="SAM" id="MobiDB-lite"/>
    </source>
</evidence>
<accession>B4LZ55</accession>
<evidence type="ECO:0000313" key="2">
    <source>
        <dbReference type="EMBL" id="EDW67062.2"/>
    </source>
</evidence>
<gene>
    <name evidence="2" type="primary">Dvir\GJ23293</name>
    <name evidence="2" type="ORF">Dvir_GJ23293</name>
</gene>
<feature type="compositionally biased region" description="Low complexity" evidence="1">
    <location>
        <begin position="43"/>
        <end position="52"/>
    </location>
</feature>
<dbReference type="EMBL" id="CH940650">
    <property type="protein sequence ID" value="EDW67062.2"/>
    <property type="molecule type" value="Genomic_DNA"/>
</dbReference>